<dbReference type="AlphaFoldDB" id="A0A1X0YTI3"/>
<dbReference type="Proteomes" id="UP000233549">
    <property type="component" value="Unassembled WGS sequence"/>
</dbReference>
<evidence type="ECO:0000313" key="6">
    <source>
        <dbReference type="Proteomes" id="UP000475070"/>
    </source>
</evidence>
<evidence type="ECO:0000313" key="3">
    <source>
        <dbReference type="EMBL" id="NAG17428.1"/>
    </source>
</evidence>
<gene>
    <name evidence="4" type="ORF">CWS33_25195</name>
    <name evidence="2" type="ORF">GNZ05_26110</name>
    <name evidence="3" type="ORF">GUC01_00050</name>
    <name evidence="1" type="ORF">J8F57_003195</name>
</gene>
<organism evidence="3 6">
    <name type="scientific">Escherichia coli</name>
    <dbReference type="NCBI Taxonomy" id="562"/>
    <lineage>
        <taxon>Bacteria</taxon>
        <taxon>Pseudomonadati</taxon>
        <taxon>Pseudomonadota</taxon>
        <taxon>Gammaproteobacteria</taxon>
        <taxon>Enterobacterales</taxon>
        <taxon>Enterobacteriaceae</taxon>
        <taxon>Escherichia</taxon>
    </lineage>
</organism>
<reference evidence="2 7" key="4">
    <citation type="submission" date="2019-11" db="EMBL/GenBank/DDBJ databases">
        <title>Whole genome sequence analysis of environmental Escherichia coli from the feces of straw-necked ibis (Threskiornis spinicollis) nesting on inland wetlands.</title>
        <authorList>
            <person name="Wyrsch E.R."/>
            <person name="Roy Chowdhury P."/>
            <person name="Wallis L."/>
            <person name="Cummins M.L."/>
            <person name="Zingali T."/>
            <person name="Brandis K.J."/>
            <person name="Djordjevic S.P."/>
        </authorList>
    </citation>
    <scope>NUCLEOTIDE SEQUENCE [LARGE SCALE GENOMIC DNA]</scope>
    <source>
        <strain evidence="2 7">IBS12</strain>
    </source>
</reference>
<dbReference type="Proteomes" id="UP000490727">
    <property type="component" value="Unassembled WGS sequence"/>
</dbReference>
<dbReference type="EMBL" id="PITP01000043">
    <property type="protein sequence ID" value="PKD85657.1"/>
    <property type="molecule type" value="Genomic_DNA"/>
</dbReference>
<protein>
    <recommendedName>
        <fullName evidence="8">Lipoprotein</fullName>
    </recommendedName>
</protein>
<dbReference type="RefSeq" id="WP_001542896.1">
    <property type="nucleotide sequence ID" value="NZ_AP021944.1"/>
</dbReference>
<evidence type="ECO:0000313" key="1">
    <source>
        <dbReference type="EMBL" id="HAZ7492951.1"/>
    </source>
</evidence>
<evidence type="ECO:0000313" key="7">
    <source>
        <dbReference type="Proteomes" id="UP000490727"/>
    </source>
</evidence>
<dbReference type="EMBL" id="WXKQ01000001">
    <property type="protein sequence ID" value="NAG17428.1"/>
    <property type="molecule type" value="Genomic_DNA"/>
</dbReference>
<dbReference type="Proteomes" id="UP000475070">
    <property type="component" value="Unassembled WGS sequence"/>
</dbReference>
<dbReference type="EMBL" id="DADPIR010000022">
    <property type="protein sequence ID" value="HAZ7492951.1"/>
    <property type="molecule type" value="Genomic_DNA"/>
</dbReference>
<comment type="caution">
    <text evidence="3">The sequence shown here is derived from an EMBL/GenBank/DDBJ whole genome shotgun (WGS) entry which is preliminary data.</text>
</comment>
<evidence type="ECO:0000313" key="4">
    <source>
        <dbReference type="EMBL" id="PKD85657.1"/>
    </source>
</evidence>
<evidence type="ECO:0000313" key="5">
    <source>
        <dbReference type="Proteomes" id="UP000233549"/>
    </source>
</evidence>
<evidence type="ECO:0000313" key="2">
    <source>
        <dbReference type="EMBL" id="MUM75600.1"/>
    </source>
</evidence>
<accession>A0A1X0YTI3</accession>
<sequence length="120" mass="13733">MKRFFLFLFFFLSGCTVGDYVRPLLPGNVYLQGGRICSKPDDGNIISNYILYEGKYSNAIKLKRVKGQFDPVCIDINELSPDVIYIGQYMLSSGSKKEYYGFSIIRSGVRILRLDDNHIK</sequence>
<proteinExistence type="predicted"/>
<reference evidence="1" key="2">
    <citation type="journal article" date="2018" name="Genome Biol.">
        <title>SKESA: strategic k-mer extension for scrupulous assemblies.</title>
        <authorList>
            <person name="Souvorov A."/>
            <person name="Agarwala R."/>
            <person name="Lipman D.J."/>
        </authorList>
    </citation>
    <scope>NUCLEOTIDE SEQUENCE</scope>
    <source>
        <strain evidence="1">SJP41</strain>
    </source>
</reference>
<dbReference type="PROSITE" id="PS51257">
    <property type="entry name" value="PROKAR_LIPOPROTEIN"/>
    <property type="match status" value="1"/>
</dbReference>
<dbReference type="Proteomes" id="UP000868636">
    <property type="component" value="Unassembled WGS sequence"/>
</dbReference>
<reference evidence="3 6" key="3">
    <citation type="journal article" date="2019" name="Nat. Med.">
        <title>A library of human gut bacterial isolates paired with longitudinal multiomics data enables mechanistic microbiome research.</title>
        <authorList>
            <person name="Poyet M."/>
            <person name="Groussin M."/>
            <person name="Gibbons S.M."/>
            <person name="Avila-Pacheco J."/>
            <person name="Jiang X."/>
            <person name="Kearney S.M."/>
            <person name="Perrotta A.R."/>
            <person name="Berdy B."/>
            <person name="Zhao S."/>
            <person name="Lieberman T.D."/>
            <person name="Swanson P.K."/>
            <person name="Smith M."/>
            <person name="Roesemann S."/>
            <person name="Alexander J.E."/>
            <person name="Rich S.A."/>
            <person name="Livny J."/>
            <person name="Vlamakis H."/>
            <person name="Clish C."/>
            <person name="Bullock K."/>
            <person name="Deik A."/>
            <person name="Scott J."/>
            <person name="Pierce K.A."/>
            <person name="Xavier R.J."/>
            <person name="Alm E.J."/>
        </authorList>
    </citation>
    <scope>NUCLEOTIDE SEQUENCE [LARGE SCALE GENOMIC DNA]</scope>
    <source>
        <strain evidence="3 6">BIOML-A112</strain>
    </source>
</reference>
<evidence type="ECO:0008006" key="8">
    <source>
        <dbReference type="Google" id="ProtNLM"/>
    </source>
</evidence>
<name>A0A1X0YTI3_ECOLX</name>
<dbReference type="EMBL" id="WOET01000039">
    <property type="protein sequence ID" value="MUM75600.1"/>
    <property type="molecule type" value="Genomic_DNA"/>
</dbReference>
<reference evidence="4 5" key="1">
    <citation type="submission" date="2017-12" db="EMBL/GenBank/DDBJ databases">
        <title>Rapid rising of carbapenem-resistant Enterobacteriaceae(CRE) and emergence of colistin resistance genemcr-1 in CRE in the hospital of Henan, China.</title>
        <authorList>
            <person name="Sun Q."/>
            <person name="Zhang R."/>
            <person name="Li Y."/>
            <person name="Shen Y."/>
            <person name="Zhang Y."/>
            <person name="Yang J."/>
            <person name="Shu L."/>
            <person name="Zhou H."/>
            <person name="Wang Y."/>
            <person name="Wang B."/>
            <person name="Shen Z."/>
        </authorList>
    </citation>
    <scope>NUCLEOTIDE SEQUENCE [LARGE SCALE GENOMIC DNA]</scope>
    <source>
        <strain evidence="4 5">3512</strain>
    </source>
</reference>
<reference evidence="1" key="5">
    <citation type="submission" date="2021-03" db="EMBL/GenBank/DDBJ databases">
        <authorList>
            <consortium name="NCBI Pathogen Detection Project"/>
        </authorList>
    </citation>
    <scope>NUCLEOTIDE SEQUENCE</scope>
    <source>
        <strain evidence="1">SJP41</strain>
    </source>
</reference>